<dbReference type="GO" id="GO:0007096">
    <property type="term" value="P:regulation of exit from mitosis"/>
    <property type="evidence" value="ECO:0007669"/>
    <property type="project" value="TreeGrafter"/>
</dbReference>
<comment type="subcellular location">
    <subcellularLocation>
        <location evidence="1">Nucleus membrane</location>
        <topology evidence="1">Multi-pass membrane protein</topology>
    </subcellularLocation>
</comment>
<dbReference type="GO" id="GO:0031965">
    <property type="term" value="C:nuclear membrane"/>
    <property type="evidence" value="ECO:0007669"/>
    <property type="project" value="UniProtKB-SubCell"/>
</dbReference>
<protein>
    <recommendedName>
        <fullName evidence="4">Nuclear rim protein 1</fullName>
    </recommendedName>
</protein>
<dbReference type="InterPro" id="IPR018819">
    <property type="entry name" value="Nur1/Mug154"/>
</dbReference>
<dbReference type="GO" id="GO:0043007">
    <property type="term" value="P:maintenance of rDNA"/>
    <property type="evidence" value="ECO:0007669"/>
    <property type="project" value="TreeGrafter"/>
</dbReference>
<dbReference type="PANTHER" id="PTHR28293">
    <property type="entry name" value="NUCLEAR RIM PROTEIN 1"/>
    <property type="match status" value="1"/>
</dbReference>
<evidence type="ECO:0000313" key="11">
    <source>
        <dbReference type="EMBL" id="CAI4037815.1"/>
    </source>
</evidence>
<evidence type="ECO:0000256" key="9">
    <source>
        <dbReference type="SAM" id="MobiDB-lite"/>
    </source>
</evidence>
<evidence type="ECO:0000256" key="4">
    <source>
        <dbReference type="ARBA" id="ARBA00018310"/>
    </source>
</evidence>
<dbReference type="AlphaFoldDB" id="A0AA35NH36"/>
<feature type="transmembrane region" description="Helical" evidence="10">
    <location>
        <begin position="146"/>
        <end position="166"/>
    </location>
</feature>
<evidence type="ECO:0000256" key="6">
    <source>
        <dbReference type="ARBA" id="ARBA00022989"/>
    </source>
</evidence>
<gene>
    <name evidence="11" type="primary">SMKI04G1490</name>
    <name evidence="11" type="ORF">SMKI_04G1490</name>
</gene>
<feature type="region of interest" description="Disordered" evidence="9">
    <location>
        <begin position="426"/>
        <end position="456"/>
    </location>
</feature>
<organism evidence="11 12">
    <name type="scientific">Saccharomyces mikatae IFO 1815</name>
    <dbReference type="NCBI Taxonomy" id="226126"/>
    <lineage>
        <taxon>Eukaryota</taxon>
        <taxon>Fungi</taxon>
        <taxon>Dikarya</taxon>
        <taxon>Ascomycota</taxon>
        <taxon>Saccharomycotina</taxon>
        <taxon>Saccharomycetes</taxon>
        <taxon>Saccharomycetales</taxon>
        <taxon>Saccharomycetaceae</taxon>
        <taxon>Saccharomyces</taxon>
    </lineage>
</organism>
<evidence type="ECO:0000256" key="5">
    <source>
        <dbReference type="ARBA" id="ARBA00022692"/>
    </source>
</evidence>
<keyword evidence="7 10" id="KW-0472">Membrane</keyword>
<comment type="subunit">
    <text evidence="3">Interacts with CSM1.</text>
</comment>
<evidence type="ECO:0000256" key="7">
    <source>
        <dbReference type="ARBA" id="ARBA00023136"/>
    </source>
</evidence>
<sequence length="482" mass="56710">MDSNGEINDLYSHSELINEETESKLAWVKRWYQLIASPLDLQLVINEKLEMIDWDAYAKSLAKPLGNFLTTLFFIMRLLQDNLIKPNYYKLNVKSDAFDLSKSSKLKEFDHLWEISSSFQNGNQFYAFQSFYFITLRFMDNLFKCAIIIFLSLNLYLTYRFMFGYFKTYNLFHLRKEFNSSNLTKHNLSYLSKEYYEDVYKKSLWSMLKHFFKGSGDDTPHIDQDDDEIFYQLKKWTPTKFMINLFVSFSPTAIVFLSLSDVSFTTVIALILHQYILDYVITNRFQRSVEDELILSSAALQEYEDKHIMSRINQYSSKDTISSSRGAKSKTPRIFTTHSLRGEEIREVYNYKKKEFEVLPKITDNWRGPREARVKNFEGISQVFGNDIHSFDSQLSSQLYPYFGEKFPNNEYIRLTSKQNSKKDEAYLPNQDQNTSKSLSPLRKTPLSTRQKSFEGSELNALNRDGIKVILCSPKKKNINKE</sequence>
<comment type="similarity">
    <text evidence="2">Belongs to the NUR1 family.</text>
</comment>
<comment type="function">
    <text evidence="8">Member of a perinuclear network that controls recombination at multiple loci to maintain genome stability. Required for rDNA repeat stability.</text>
</comment>
<evidence type="ECO:0000313" key="12">
    <source>
        <dbReference type="Proteomes" id="UP001161438"/>
    </source>
</evidence>
<keyword evidence="5 10" id="KW-0812">Transmembrane</keyword>
<evidence type="ECO:0000256" key="3">
    <source>
        <dbReference type="ARBA" id="ARBA00011801"/>
    </source>
</evidence>
<dbReference type="RefSeq" id="XP_056080930.1">
    <property type="nucleotide sequence ID" value="XM_056226678.1"/>
</dbReference>
<evidence type="ECO:0000256" key="8">
    <source>
        <dbReference type="ARBA" id="ARBA00024979"/>
    </source>
</evidence>
<dbReference type="Pfam" id="PF10332">
    <property type="entry name" value="DUF2418"/>
    <property type="match status" value="1"/>
</dbReference>
<evidence type="ECO:0000256" key="2">
    <source>
        <dbReference type="ARBA" id="ARBA00007900"/>
    </source>
</evidence>
<dbReference type="PANTHER" id="PTHR28293:SF1">
    <property type="entry name" value="NUCLEAR RIM PROTEIN 1"/>
    <property type="match status" value="1"/>
</dbReference>
<dbReference type="Proteomes" id="UP001161438">
    <property type="component" value="Chromosome 4"/>
</dbReference>
<dbReference type="GeneID" id="80917026"/>
<reference evidence="11" key="1">
    <citation type="submission" date="2022-10" db="EMBL/GenBank/DDBJ databases">
        <authorList>
            <person name="Byrne P K."/>
        </authorList>
    </citation>
    <scope>NUCLEOTIDE SEQUENCE</scope>
    <source>
        <strain evidence="11">IFO1815</strain>
    </source>
</reference>
<feature type="compositionally biased region" description="Polar residues" evidence="9">
    <location>
        <begin position="430"/>
        <end position="439"/>
    </location>
</feature>
<evidence type="ECO:0000256" key="10">
    <source>
        <dbReference type="SAM" id="Phobius"/>
    </source>
</evidence>
<proteinExistence type="inferred from homology"/>
<name>A0AA35NH36_SACMI</name>
<evidence type="ECO:0000256" key="1">
    <source>
        <dbReference type="ARBA" id="ARBA00004232"/>
    </source>
</evidence>
<keyword evidence="6 10" id="KW-1133">Transmembrane helix</keyword>
<accession>A0AA35NH36</accession>
<feature type="transmembrane region" description="Helical" evidence="10">
    <location>
        <begin position="264"/>
        <end position="281"/>
    </location>
</feature>
<keyword evidence="12" id="KW-1185">Reference proteome</keyword>
<dbReference type="EMBL" id="OX365760">
    <property type="protein sequence ID" value="CAI4037815.1"/>
    <property type="molecule type" value="Genomic_DNA"/>
</dbReference>